<keyword evidence="2" id="KW-1185">Reference proteome</keyword>
<evidence type="ECO:0000313" key="2">
    <source>
        <dbReference type="Proteomes" id="UP000199345"/>
    </source>
</evidence>
<dbReference type="EMBL" id="FOIA01000011">
    <property type="protein sequence ID" value="SET07757.1"/>
    <property type="molecule type" value="Genomic_DNA"/>
</dbReference>
<accession>A0A1I0BLE5</accession>
<evidence type="ECO:0000313" key="1">
    <source>
        <dbReference type="EMBL" id="SET07757.1"/>
    </source>
</evidence>
<dbReference type="RefSeq" id="WP_090657906.1">
    <property type="nucleotide sequence ID" value="NZ_FOIA01000011.1"/>
</dbReference>
<dbReference type="OrthoDB" id="9834567at2"/>
<dbReference type="Proteomes" id="UP000199345">
    <property type="component" value="Unassembled WGS sequence"/>
</dbReference>
<proteinExistence type="predicted"/>
<sequence>MKQLKMARKLTLLPAQYYSSSLSTVILISQTKTTKPHTSISTISDNSWVTTAVSARLFVIKDCVIENDVRKTPINTDFAFSKTDTTATQSVQTAQAHSIPGLFPFYDIPLGKPFPRSCKTNANSFIFAIIFYSSNKTHADIDFTAEGFFEQKSTALLRRIRLYTPLHYLSCEGK</sequence>
<reference evidence="2" key="1">
    <citation type="submission" date="2016-10" db="EMBL/GenBank/DDBJ databases">
        <authorList>
            <person name="Varghese N."/>
            <person name="Submissions S."/>
        </authorList>
    </citation>
    <scope>NUCLEOTIDE SEQUENCE [LARGE SCALE GENOMIC DNA]</scope>
    <source>
        <strain evidence="2">Nm71</strain>
    </source>
</reference>
<protein>
    <submittedName>
        <fullName evidence="1">Uncharacterized protein</fullName>
    </submittedName>
</protein>
<organism evidence="1 2">
    <name type="scientific">Nitrosomonas marina</name>
    <dbReference type="NCBI Taxonomy" id="917"/>
    <lineage>
        <taxon>Bacteria</taxon>
        <taxon>Pseudomonadati</taxon>
        <taxon>Pseudomonadota</taxon>
        <taxon>Betaproteobacteria</taxon>
        <taxon>Nitrosomonadales</taxon>
        <taxon>Nitrosomonadaceae</taxon>
        <taxon>Nitrosomonas</taxon>
    </lineage>
</organism>
<dbReference type="AlphaFoldDB" id="A0A1I0BLE5"/>
<gene>
    <name evidence="1" type="ORF">SAMN05216326_11141</name>
</gene>
<name>A0A1I0BLE5_9PROT</name>